<evidence type="ECO:0000256" key="6">
    <source>
        <dbReference type="SAM" id="Phobius"/>
    </source>
</evidence>
<dbReference type="PANTHER" id="PTHR33406:SF12">
    <property type="entry name" value="BLR2997 PROTEIN"/>
    <property type="match status" value="1"/>
</dbReference>
<feature type="domain" description="SSD" evidence="7">
    <location>
        <begin position="232"/>
        <end position="359"/>
    </location>
</feature>
<feature type="transmembrane region" description="Helical" evidence="6">
    <location>
        <begin position="694"/>
        <end position="714"/>
    </location>
</feature>
<proteinExistence type="predicted"/>
<name>A0A0F9UVJ7_9ZZZZ</name>
<dbReference type="GO" id="GO:0005886">
    <property type="term" value="C:plasma membrane"/>
    <property type="evidence" value="ECO:0007669"/>
    <property type="project" value="UniProtKB-SubCell"/>
</dbReference>
<evidence type="ECO:0000256" key="5">
    <source>
        <dbReference type="ARBA" id="ARBA00023136"/>
    </source>
</evidence>
<accession>A0A0F9UVJ7</accession>
<evidence type="ECO:0000256" key="4">
    <source>
        <dbReference type="ARBA" id="ARBA00022989"/>
    </source>
</evidence>
<dbReference type="PRINTS" id="PR00702">
    <property type="entry name" value="ACRIFLAVINRP"/>
</dbReference>
<feature type="transmembrane region" description="Helical" evidence="6">
    <location>
        <begin position="336"/>
        <end position="360"/>
    </location>
</feature>
<keyword evidence="5 6" id="KW-0472">Membrane</keyword>
<evidence type="ECO:0000256" key="2">
    <source>
        <dbReference type="ARBA" id="ARBA00022475"/>
    </source>
</evidence>
<sequence length="747" mass="83691">MKVGFGFLKKFFIALFILLGILAASKLDELKFSFDFSQFFPEEDPDLAFYDSYVEEFGTDDNFLLIAVKNDPDVFQQDFLSRFQAFSAESKGFEHVLESSSLTSLSYPLKTSFGYTTLPIIHIEDSTQYQKDWKKIQEDSLFINVLVDEKRKSLVLALQTEDNLDYKQSELLLNSIRASLKEHNLPDYHILGRAFFYEAIVEMQKSEVLTTTIVAFILVFIILLLVYKSMPVVLISVVSIATSLLLFMGLLGWLGKELNAMAAFYPVLMLIVGTSDVIHLTDSYIRKLHSGTLRYQAIKSSLKEVGMTTLLTSITTAVGFVTLLSSRLVSIQEFGINAAIGVLVAYITVILFTGSLLISIPEKLLTGRRTISENWVNYLLKINTFTKNYPKSIIVGTVVFTFLCIVGINMVQTNQELKNTLPSDSKIAQDFDYFQSNYSGFRPLEIAVMSTDGNKVTDFKVAQEIEKLLTYLKTFKSIGNVQSANLPYKIFNKANNLNRAAYFTLPSDEKTFLKYQKDTRKLARKQLAKFVNTNETIARINGRLQDIGTDNLKVIYSEIDNFSKTKLDTSLVSIKVTGKSILLDKNSEYIRSSLLEGLLYGLLVIGVIMAFVFRDIKIFLISLVPNILPILFAGGMLGFLGIPLEASLSVVFAIVFGIAVDDTIHFLGKYKLGITQGLDKEAALEKTFAQTGRALVITTIILFFGFMVMLFSIHQPSVTIGLIISVTLVTALILDLLLLPVLLRKLL</sequence>
<dbReference type="InterPro" id="IPR001036">
    <property type="entry name" value="Acrflvin-R"/>
</dbReference>
<evidence type="ECO:0000256" key="3">
    <source>
        <dbReference type="ARBA" id="ARBA00022692"/>
    </source>
</evidence>
<reference evidence="8" key="1">
    <citation type="journal article" date="2015" name="Nature">
        <title>Complex archaea that bridge the gap between prokaryotes and eukaryotes.</title>
        <authorList>
            <person name="Spang A."/>
            <person name="Saw J.H."/>
            <person name="Jorgensen S.L."/>
            <person name="Zaremba-Niedzwiedzka K."/>
            <person name="Martijn J."/>
            <person name="Lind A.E."/>
            <person name="van Eijk R."/>
            <person name="Schleper C."/>
            <person name="Guy L."/>
            <person name="Ettema T.J."/>
        </authorList>
    </citation>
    <scope>NUCLEOTIDE SEQUENCE</scope>
</reference>
<evidence type="ECO:0000313" key="8">
    <source>
        <dbReference type="EMBL" id="KKN91507.1"/>
    </source>
</evidence>
<feature type="transmembrane region" description="Helical" evidence="6">
    <location>
        <begin position="393"/>
        <end position="411"/>
    </location>
</feature>
<dbReference type="SUPFAM" id="SSF82866">
    <property type="entry name" value="Multidrug efflux transporter AcrB transmembrane domain"/>
    <property type="match status" value="2"/>
</dbReference>
<comment type="caution">
    <text evidence="8">The sequence shown here is derived from an EMBL/GenBank/DDBJ whole genome shotgun (WGS) entry which is preliminary data.</text>
</comment>
<keyword evidence="2" id="KW-1003">Cell membrane</keyword>
<feature type="transmembrane region" description="Helical" evidence="6">
    <location>
        <begin position="620"/>
        <end position="642"/>
    </location>
</feature>
<feature type="transmembrane region" description="Helical" evidence="6">
    <location>
        <begin position="305"/>
        <end position="324"/>
    </location>
</feature>
<dbReference type="GO" id="GO:0022857">
    <property type="term" value="F:transmembrane transporter activity"/>
    <property type="evidence" value="ECO:0007669"/>
    <property type="project" value="InterPro"/>
</dbReference>
<dbReference type="InterPro" id="IPR004869">
    <property type="entry name" value="MMPL_dom"/>
</dbReference>
<keyword evidence="4 6" id="KW-1133">Transmembrane helix</keyword>
<feature type="transmembrane region" description="Helical" evidence="6">
    <location>
        <begin position="594"/>
        <end position="613"/>
    </location>
</feature>
<evidence type="ECO:0000259" key="7">
    <source>
        <dbReference type="PROSITE" id="PS50156"/>
    </source>
</evidence>
<feature type="transmembrane region" description="Helical" evidence="6">
    <location>
        <begin position="232"/>
        <end position="254"/>
    </location>
</feature>
<protein>
    <recommendedName>
        <fullName evidence="7">SSD domain-containing protein</fullName>
    </recommendedName>
</protein>
<gene>
    <name evidence="8" type="ORF">LCGC14_0218400</name>
</gene>
<keyword evidence="3 6" id="KW-0812">Transmembrane</keyword>
<feature type="transmembrane region" description="Helical" evidence="6">
    <location>
        <begin position="648"/>
        <end position="668"/>
    </location>
</feature>
<dbReference type="InterPro" id="IPR050545">
    <property type="entry name" value="Mycobact_MmpL"/>
</dbReference>
<dbReference type="EMBL" id="LAZR01000103">
    <property type="protein sequence ID" value="KKN91507.1"/>
    <property type="molecule type" value="Genomic_DNA"/>
</dbReference>
<dbReference type="InterPro" id="IPR000731">
    <property type="entry name" value="SSD"/>
</dbReference>
<evidence type="ECO:0000256" key="1">
    <source>
        <dbReference type="ARBA" id="ARBA00004651"/>
    </source>
</evidence>
<dbReference type="PANTHER" id="PTHR33406">
    <property type="entry name" value="MEMBRANE PROTEIN MJ1562-RELATED"/>
    <property type="match status" value="1"/>
</dbReference>
<dbReference type="Pfam" id="PF03176">
    <property type="entry name" value="MMPL"/>
    <property type="match status" value="2"/>
</dbReference>
<feature type="transmembrane region" description="Helical" evidence="6">
    <location>
        <begin position="260"/>
        <end position="285"/>
    </location>
</feature>
<dbReference type="AlphaFoldDB" id="A0A0F9UVJ7"/>
<feature type="transmembrane region" description="Helical" evidence="6">
    <location>
        <begin position="208"/>
        <end position="227"/>
    </location>
</feature>
<comment type="subcellular location">
    <subcellularLocation>
        <location evidence="1">Cell membrane</location>
        <topology evidence="1">Multi-pass membrane protein</topology>
    </subcellularLocation>
</comment>
<feature type="transmembrane region" description="Helical" evidence="6">
    <location>
        <begin position="720"/>
        <end position="743"/>
    </location>
</feature>
<dbReference type="PROSITE" id="PS50156">
    <property type="entry name" value="SSD"/>
    <property type="match status" value="1"/>
</dbReference>
<organism evidence="8">
    <name type="scientific">marine sediment metagenome</name>
    <dbReference type="NCBI Taxonomy" id="412755"/>
    <lineage>
        <taxon>unclassified sequences</taxon>
        <taxon>metagenomes</taxon>
        <taxon>ecological metagenomes</taxon>
    </lineage>
</organism>
<dbReference type="Gene3D" id="1.20.1640.10">
    <property type="entry name" value="Multidrug efflux transporter AcrB transmembrane domain"/>
    <property type="match status" value="2"/>
</dbReference>